<feature type="domain" description="Smf/DprA SLOG" evidence="2">
    <location>
        <begin position="111"/>
        <end position="319"/>
    </location>
</feature>
<dbReference type="GO" id="GO:0009294">
    <property type="term" value="P:DNA-mediated transformation"/>
    <property type="evidence" value="ECO:0007669"/>
    <property type="project" value="InterPro"/>
</dbReference>
<dbReference type="SUPFAM" id="SSF102405">
    <property type="entry name" value="MCP/YpsA-like"/>
    <property type="match status" value="1"/>
</dbReference>
<feature type="domain" description="DprA winged helix" evidence="3">
    <location>
        <begin position="345"/>
        <end position="383"/>
    </location>
</feature>
<reference evidence="4" key="1">
    <citation type="journal article" date="2014" name="Int. J. Syst. Evol. Microbiol.">
        <title>Complete genome sequence of Corynebacterium casei LMG S-19264T (=DSM 44701T), isolated from a smear-ripened cheese.</title>
        <authorList>
            <consortium name="US DOE Joint Genome Institute (JGI-PGF)"/>
            <person name="Walter F."/>
            <person name="Albersmeier A."/>
            <person name="Kalinowski J."/>
            <person name="Ruckert C."/>
        </authorList>
    </citation>
    <scope>NUCLEOTIDE SEQUENCE</scope>
    <source>
        <strain evidence="4">JCM 18487</strain>
    </source>
</reference>
<protein>
    <submittedName>
        <fullName evidence="4">DNA processing protein DprA</fullName>
    </submittedName>
</protein>
<dbReference type="Gene3D" id="1.10.10.10">
    <property type="entry name" value="Winged helix-like DNA-binding domain superfamily/Winged helix DNA-binding domain"/>
    <property type="match status" value="1"/>
</dbReference>
<gene>
    <name evidence="4" type="ORF">GCM10010885_00480</name>
</gene>
<keyword evidence="5" id="KW-1185">Reference proteome</keyword>
<dbReference type="InterPro" id="IPR003488">
    <property type="entry name" value="DprA"/>
</dbReference>
<organism evidence="4 5">
    <name type="scientific">Alicyclobacillus cellulosilyticus</name>
    <dbReference type="NCBI Taxonomy" id="1003997"/>
    <lineage>
        <taxon>Bacteria</taxon>
        <taxon>Bacillati</taxon>
        <taxon>Bacillota</taxon>
        <taxon>Bacilli</taxon>
        <taxon>Bacillales</taxon>
        <taxon>Alicyclobacillaceae</taxon>
        <taxon>Alicyclobacillus</taxon>
    </lineage>
</organism>
<dbReference type="PANTHER" id="PTHR43022:SF1">
    <property type="entry name" value="PROTEIN SMF"/>
    <property type="match status" value="1"/>
</dbReference>
<dbReference type="Gene3D" id="3.40.50.450">
    <property type="match status" value="1"/>
</dbReference>
<dbReference type="RefSeq" id="WP_188880453.1">
    <property type="nucleotide sequence ID" value="NZ_BMOY01000001.1"/>
</dbReference>
<evidence type="ECO:0000259" key="3">
    <source>
        <dbReference type="Pfam" id="PF17782"/>
    </source>
</evidence>
<evidence type="ECO:0000313" key="4">
    <source>
        <dbReference type="EMBL" id="GGI94855.1"/>
    </source>
</evidence>
<dbReference type="InterPro" id="IPR041614">
    <property type="entry name" value="DprA_WH"/>
</dbReference>
<dbReference type="AlphaFoldDB" id="A0A917NEC5"/>
<comment type="similarity">
    <text evidence="1">Belongs to the DprA/Smf family.</text>
</comment>
<sequence>MDARTEAAARAGQGLNLTVQDAAPRGMDPMDAEERRAWLAWALCPWVERRSVYRLVAAFGRAASAWAAAEDDWQRRAGLRPQTVARLAGWRKRAAAIDPMSWLAAQGVHAVWMGDADYPRSLLDLPDPPPVLFVRGRLELLRHTHPVAVVGTRRASGYGVEAATWIGEEIACAGGLVVSGMAVGIDIAAHRAALRVQGPTMAVMACGLDRCYPVVHEKDMMEIADNGVLVSEYPPGVMVDKHRFLERNRLLAALAKAVVIVQAGEKSGALRTADMALELGREVYVVPGPITSIHFRGSHRLLYAGASVLVDPRDLLQDLGLAPRERSSARQLPPARWLDLYDALAEPRTAASLAQWLQMPLGHVFTGLLELELGGWIERVPGGSFRRCR</sequence>
<name>A0A917NEC5_9BACL</name>
<dbReference type="InterPro" id="IPR036388">
    <property type="entry name" value="WH-like_DNA-bd_sf"/>
</dbReference>
<dbReference type="Pfam" id="PF02481">
    <property type="entry name" value="DNA_processg_A"/>
    <property type="match status" value="1"/>
</dbReference>
<evidence type="ECO:0000259" key="2">
    <source>
        <dbReference type="Pfam" id="PF02481"/>
    </source>
</evidence>
<evidence type="ECO:0000256" key="1">
    <source>
        <dbReference type="ARBA" id="ARBA00006525"/>
    </source>
</evidence>
<dbReference type="EMBL" id="BMOY01000001">
    <property type="protein sequence ID" value="GGI94855.1"/>
    <property type="molecule type" value="Genomic_DNA"/>
</dbReference>
<comment type="caution">
    <text evidence="4">The sequence shown here is derived from an EMBL/GenBank/DDBJ whole genome shotgun (WGS) entry which is preliminary data.</text>
</comment>
<dbReference type="NCBIfam" id="TIGR00732">
    <property type="entry name" value="dprA"/>
    <property type="match status" value="1"/>
</dbReference>
<reference evidence="4" key="2">
    <citation type="submission" date="2020-09" db="EMBL/GenBank/DDBJ databases">
        <authorList>
            <person name="Sun Q."/>
            <person name="Ohkuma M."/>
        </authorList>
    </citation>
    <scope>NUCLEOTIDE SEQUENCE</scope>
    <source>
        <strain evidence="4">JCM 18487</strain>
    </source>
</reference>
<dbReference type="PANTHER" id="PTHR43022">
    <property type="entry name" value="PROTEIN SMF"/>
    <property type="match status" value="1"/>
</dbReference>
<dbReference type="Proteomes" id="UP000637695">
    <property type="component" value="Unassembled WGS sequence"/>
</dbReference>
<proteinExistence type="inferred from homology"/>
<evidence type="ECO:0000313" key="5">
    <source>
        <dbReference type="Proteomes" id="UP000637695"/>
    </source>
</evidence>
<dbReference type="Pfam" id="PF17782">
    <property type="entry name" value="WHD_DprA"/>
    <property type="match status" value="1"/>
</dbReference>
<accession>A0A917NEC5</accession>
<dbReference type="InterPro" id="IPR057666">
    <property type="entry name" value="DrpA_SLOG"/>
</dbReference>